<feature type="compositionally biased region" description="Polar residues" evidence="1">
    <location>
        <begin position="108"/>
        <end position="149"/>
    </location>
</feature>
<reference evidence="3" key="2">
    <citation type="submission" date="2022-10" db="EMBL/GenBank/DDBJ databases">
        <authorList>
            <consortium name="ENA_rothamsted_submissions"/>
            <consortium name="culmorum"/>
            <person name="King R."/>
        </authorList>
    </citation>
    <scope>NUCLEOTIDE SEQUENCE</scope>
</reference>
<feature type="compositionally biased region" description="Acidic residues" evidence="1">
    <location>
        <begin position="90"/>
        <end position="107"/>
    </location>
</feature>
<evidence type="ECO:0000259" key="2">
    <source>
        <dbReference type="Pfam" id="PF04825"/>
    </source>
</evidence>
<sequence>MFYDKNLMNSRHLGKVWRVANNIEVSCNEDVNMPIICNNLDSWIASRDEEPYKRLSLRTSAVLVDGAAKLYKRKINQLYEDMSMSPTFTENEEDNDSEDQSDIESDCNNENKASKSSVNPSETEIDCITNSTINNNDNKASSCSFSPSEAETDYNTNNTINNNKDKANSNSSSPREAQAPRKSMADKSIQKSPNQKQHSFNEDLPFGHIIIYDNYKDRIPSRIMFSSINHNIHKFA</sequence>
<accession>A0A9N9WFW6</accession>
<protein>
    <recommendedName>
        <fullName evidence="2">Rad21/Rec8-like protein N-terminal domain-containing protein</fullName>
    </recommendedName>
</protein>
<keyword evidence="4" id="KW-1185">Reference proteome</keyword>
<feature type="region of interest" description="Disordered" evidence="1">
    <location>
        <begin position="87"/>
        <end position="201"/>
    </location>
</feature>
<evidence type="ECO:0000313" key="4">
    <source>
        <dbReference type="Proteomes" id="UP001153714"/>
    </source>
</evidence>
<reference evidence="3" key="1">
    <citation type="submission" date="2021-12" db="EMBL/GenBank/DDBJ databases">
        <authorList>
            <person name="King R."/>
        </authorList>
    </citation>
    <scope>NUCLEOTIDE SEQUENCE</scope>
</reference>
<evidence type="ECO:0000313" key="3">
    <source>
        <dbReference type="EMBL" id="CAG9791218.1"/>
    </source>
</evidence>
<dbReference type="Proteomes" id="UP001153714">
    <property type="component" value="Chromosome 3"/>
</dbReference>
<dbReference type="OrthoDB" id="7433844at2759"/>
<name>A0A9N9WFW6_9NEOP</name>
<feature type="compositionally biased region" description="Low complexity" evidence="1">
    <location>
        <begin position="155"/>
        <end position="173"/>
    </location>
</feature>
<gene>
    <name evidence="3" type="ORF">DIATSA_LOCUS8844</name>
</gene>
<dbReference type="AlphaFoldDB" id="A0A9N9WFW6"/>
<dbReference type="InterPro" id="IPR006910">
    <property type="entry name" value="Rad21_Rec8_N"/>
</dbReference>
<dbReference type="EMBL" id="OU893334">
    <property type="protein sequence ID" value="CAG9791218.1"/>
    <property type="molecule type" value="Genomic_DNA"/>
</dbReference>
<evidence type="ECO:0000256" key="1">
    <source>
        <dbReference type="SAM" id="MobiDB-lite"/>
    </source>
</evidence>
<proteinExistence type="predicted"/>
<dbReference type="Pfam" id="PF04825">
    <property type="entry name" value="Rad21_Rec8_N"/>
    <property type="match status" value="1"/>
</dbReference>
<feature type="domain" description="Rad21/Rec8-like protein N-terminal" evidence="2">
    <location>
        <begin position="1"/>
        <end position="84"/>
    </location>
</feature>
<organism evidence="3 4">
    <name type="scientific">Diatraea saccharalis</name>
    <name type="common">sugarcane borer</name>
    <dbReference type="NCBI Taxonomy" id="40085"/>
    <lineage>
        <taxon>Eukaryota</taxon>
        <taxon>Metazoa</taxon>
        <taxon>Ecdysozoa</taxon>
        <taxon>Arthropoda</taxon>
        <taxon>Hexapoda</taxon>
        <taxon>Insecta</taxon>
        <taxon>Pterygota</taxon>
        <taxon>Neoptera</taxon>
        <taxon>Endopterygota</taxon>
        <taxon>Lepidoptera</taxon>
        <taxon>Glossata</taxon>
        <taxon>Ditrysia</taxon>
        <taxon>Pyraloidea</taxon>
        <taxon>Crambidae</taxon>
        <taxon>Crambinae</taxon>
        <taxon>Diatraea</taxon>
    </lineage>
</organism>